<dbReference type="PROSITE" id="PS50949">
    <property type="entry name" value="HTH_GNTR"/>
    <property type="match status" value="1"/>
</dbReference>
<evidence type="ECO:0000256" key="1">
    <source>
        <dbReference type="ARBA" id="ARBA00023015"/>
    </source>
</evidence>
<feature type="domain" description="HTH gntR-type" evidence="4">
    <location>
        <begin position="4"/>
        <end position="71"/>
    </location>
</feature>
<dbReference type="SUPFAM" id="SSF48008">
    <property type="entry name" value="GntR ligand-binding domain-like"/>
    <property type="match status" value="1"/>
</dbReference>
<keyword evidence="2" id="KW-0238">DNA-binding</keyword>
<dbReference type="Pfam" id="PF00392">
    <property type="entry name" value="GntR"/>
    <property type="match status" value="1"/>
</dbReference>
<evidence type="ECO:0000256" key="2">
    <source>
        <dbReference type="ARBA" id="ARBA00023125"/>
    </source>
</evidence>
<dbReference type="SMART" id="SM00345">
    <property type="entry name" value="HTH_GNTR"/>
    <property type="match status" value="1"/>
</dbReference>
<evidence type="ECO:0000313" key="5">
    <source>
        <dbReference type="EMBL" id="MBK7274691.1"/>
    </source>
</evidence>
<dbReference type="InterPro" id="IPR008920">
    <property type="entry name" value="TF_FadR/GntR_C"/>
</dbReference>
<evidence type="ECO:0000259" key="4">
    <source>
        <dbReference type="PROSITE" id="PS50949"/>
    </source>
</evidence>
<comment type="caution">
    <text evidence="5">The sequence shown here is derived from an EMBL/GenBank/DDBJ whole genome shotgun (WGS) entry which is preliminary data.</text>
</comment>
<dbReference type="Proteomes" id="UP000726105">
    <property type="component" value="Unassembled WGS sequence"/>
</dbReference>
<dbReference type="PANTHER" id="PTHR43537:SF44">
    <property type="entry name" value="GNTR FAMILY REGULATORY PROTEIN"/>
    <property type="match status" value="1"/>
</dbReference>
<dbReference type="SMART" id="SM00895">
    <property type="entry name" value="FCD"/>
    <property type="match status" value="1"/>
</dbReference>
<dbReference type="PANTHER" id="PTHR43537">
    <property type="entry name" value="TRANSCRIPTIONAL REGULATOR, GNTR FAMILY"/>
    <property type="match status" value="1"/>
</dbReference>
<name>A0A935M6R2_9MICO</name>
<dbReference type="Gene3D" id="1.20.120.530">
    <property type="entry name" value="GntR ligand-binding domain-like"/>
    <property type="match status" value="1"/>
</dbReference>
<dbReference type="InterPro" id="IPR036388">
    <property type="entry name" value="WH-like_DNA-bd_sf"/>
</dbReference>
<dbReference type="GO" id="GO:0003677">
    <property type="term" value="F:DNA binding"/>
    <property type="evidence" value="ECO:0007669"/>
    <property type="project" value="UniProtKB-KW"/>
</dbReference>
<evidence type="ECO:0000313" key="6">
    <source>
        <dbReference type="Proteomes" id="UP000726105"/>
    </source>
</evidence>
<proteinExistence type="predicted"/>
<keyword evidence="3" id="KW-0804">Transcription</keyword>
<dbReference type="AlphaFoldDB" id="A0A935M6R2"/>
<dbReference type="GO" id="GO:0003700">
    <property type="term" value="F:DNA-binding transcription factor activity"/>
    <property type="evidence" value="ECO:0007669"/>
    <property type="project" value="InterPro"/>
</dbReference>
<sequence length="233" mass="25066">MLEGGAFDRMLHSLGRNIVLGTVEPGTALDPIALGEQFGVSRTVVREVFRALGSKGLVDARPRRGTTVSARSRWQMLDGDVLRWRFSHGADVRFLDQVFDLRLAVEPLAARRAATEHVEADLAGLTEALRAMRSAASPEEHIAADLSFHRAVLRAAHNELLESLAPLVEGGLRERDRIVHAAITADAVQEHSVVVAAIGRRDGAAAEAAMRALLSRSAADVTRAMTSVAGEQV</sequence>
<dbReference type="Gene3D" id="1.10.10.10">
    <property type="entry name" value="Winged helix-like DNA-binding domain superfamily/Winged helix DNA-binding domain"/>
    <property type="match status" value="1"/>
</dbReference>
<reference evidence="5 6" key="1">
    <citation type="submission" date="2020-10" db="EMBL/GenBank/DDBJ databases">
        <title>Connecting structure to function with the recovery of over 1000 high-quality activated sludge metagenome-assembled genomes encoding full-length rRNA genes using long-read sequencing.</title>
        <authorList>
            <person name="Singleton C.M."/>
            <person name="Petriglieri F."/>
            <person name="Kristensen J.M."/>
            <person name="Kirkegaard R.H."/>
            <person name="Michaelsen T.Y."/>
            <person name="Andersen M.H."/>
            <person name="Karst S.M."/>
            <person name="Dueholm M.S."/>
            <person name="Nielsen P.H."/>
            <person name="Albertsen M."/>
        </authorList>
    </citation>
    <scope>NUCLEOTIDE SEQUENCE [LARGE SCALE GENOMIC DNA]</scope>
    <source>
        <strain evidence="5">Ega_18-Q3-R5-49_MAXAC.001</strain>
    </source>
</reference>
<gene>
    <name evidence="5" type="ORF">IPI13_16575</name>
</gene>
<accession>A0A935M6R2</accession>
<keyword evidence="1" id="KW-0805">Transcription regulation</keyword>
<dbReference type="EMBL" id="JADJIB010000011">
    <property type="protein sequence ID" value="MBK7274691.1"/>
    <property type="molecule type" value="Genomic_DNA"/>
</dbReference>
<dbReference type="SUPFAM" id="SSF46785">
    <property type="entry name" value="Winged helix' DNA-binding domain"/>
    <property type="match status" value="1"/>
</dbReference>
<dbReference type="InterPro" id="IPR000524">
    <property type="entry name" value="Tscrpt_reg_HTH_GntR"/>
</dbReference>
<dbReference type="InterPro" id="IPR011711">
    <property type="entry name" value="GntR_C"/>
</dbReference>
<organism evidence="5 6">
    <name type="scientific">Candidatus Phosphoribacter hodrii</name>
    <dbReference type="NCBI Taxonomy" id="2953743"/>
    <lineage>
        <taxon>Bacteria</taxon>
        <taxon>Bacillati</taxon>
        <taxon>Actinomycetota</taxon>
        <taxon>Actinomycetes</taxon>
        <taxon>Micrococcales</taxon>
        <taxon>Dermatophilaceae</taxon>
        <taxon>Candidatus Phosphoribacter</taxon>
    </lineage>
</organism>
<dbReference type="Pfam" id="PF07729">
    <property type="entry name" value="FCD"/>
    <property type="match status" value="1"/>
</dbReference>
<evidence type="ECO:0000256" key="3">
    <source>
        <dbReference type="ARBA" id="ARBA00023163"/>
    </source>
</evidence>
<protein>
    <submittedName>
        <fullName evidence="5">FadR family transcriptional regulator</fullName>
    </submittedName>
</protein>
<dbReference type="InterPro" id="IPR036390">
    <property type="entry name" value="WH_DNA-bd_sf"/>
</dbReference>